<gene>
    <name evidence="2" type="ORF">UU29_C0015G0004</name>
</gene>
<keyword evidence="1" id="KW-1133">Transmembrane helix</keyword>
<dbReference type="Proteomes" id="UP000034601">
    <property type="component" value="Unassembled WGS sequence"/>
</dbReference>
<feature type="transmembrane region" description="Helical" evidence="1">
    <location>
        <begin position="461"/>
        <end position="482"/>
    </location>
</feature>
<feature type="transmembrane region" description="Helical" evidence="1">
    <location>
        <begin position="70"/>
        <end position="89"/>
    </location>
</feature>
<feature type="transmembrane region" description="Helical" evidence="1">
    <location>
        <begin position="140"/>
        <end position="160"/>
    </location>
</feature>
<comment type="caution">
    <text evidence="2">The sequence shown here is derived from an EMBL/GenBank/DDBJ whole genome shotgun (WGS) entry which is preliminary data.</text>
</comment>
<feature type="transmembrane region" description="Helical" evidence="1">
    <location>
        <begin position="346"/>
        <end position="367"/>
    </location>
</feature>
<feature type="transmembrane region" description="Helical" evidence="1">
    <location>
        <begin position="216"/>
        <end position="238"/>
    </location>
</feature>
<feature type="transmembrane region" description="Helical" evidence="1">
    <location>
        <begin position="119"/>
        <end position="134"/>
    </location>
</feature>
<sequence>MKMRQRLRLPSLLIDVLLLTPILIFSAWIYLIPPFQTFGYHPLFSDDAIFAILARKVLELGPVGAFHLSWGPLLSWLMVFLNKFLSIPLEDGGRVITGIALFLRIIPAYFLVKLILNKTAAFIAIIFVALYPVIKIPQEAALAEGLYSLIIFSGFLFSYLALKTEKIVWYLLAGITWGVVYLARLEGWLFLIPLMFLTALKLFYEPKKKLVTIKLLAVSILATFTISLPYLTFVHQVYGSWNLNPRLNIIMTAPVSTFVPYKDYNGITTLAQAYFSGDPKYYKSNLWHPTPFLFWRALGRHWSTLSITPTLYFKFFKETIPLLTLLGGLGIVLTILAIFRHKLQLILIGISFFALGFSLLDFSLVSLEFLSPVIFNPEATFWRLLDQFWRMLSTKGYFPGIARDVIVIVSSLSLLIIKRGEVKKFVQQFYLQRLKIYLPLSLFFGFLPLLFHNFATKYAAWVVPVLVIFASFFISSVCSSLIRVLPKKYPFLPALPIDKIIPLLTVFSLLWMIKPLVDQSLDTKYSQYKQNNFFYDLRKKPGLVILKDHGPGAKIAVFYEAPVFYAQGELFYFMTDSNVPLEETLNYLEENQVDYLVADRDQAYLTHKPLRPLMLAETKLSNWQMIYSDPPPGTDILVTDTHTDMLVTVWKRID</sequence>
<feature type="transmembrane region" description="Helical" evidence="1">
    <location>
        <begin position="188"/>
        <end position="204"/>
    </location>
</feature>
<name>A0A0G0TZS2_9BACT</name>
<keyword evidence="1" id="KW-0812">Transmembrane</keyword>
<evidence type="ECO:0000313" key="3">
    <source>
        <dbReference type="Proteomes" id="UP000034601"/>
    </source>
</evidence>
<keyword evidence="1" id="KW-0472">Membrane</keyword>
<dbReference type="AlphaFoldDB" id="A0A0G0TZS2"/>
<organism evidence="2 3">
    <name type="scientific">Candidatus Daviesbacteria bacterium GW2011_GWA2_40_9</name>
    <dbReference type="NCBI Taxonomy" id="1618424"/>
    <lineage>
        <taxon>Bacteria</taxon>
        <taxon>Candidatus Daviesiibacteriota</taxon>
    </lineage>
</organism>
<dbReference type="EMBL" id="LCAB01000015">
    <property type="protein sequence ID" value="KKR82338.1"/>
    <property type="molecule type" value="Genomic_DNA"/>
</dbReference>
<feature type="transmembrane region" description="Helical" evidence="1">
    <location>
        <begin position="12"/>
        <end position="32"/>
    </location>
</feature>
<feature type="transmembrane region" description="Helical" evidence="1">
    <location>
        <begin position="167"/>
        <end position="182"/>
    </location>
</feature>
<feature type="transmembrane region" description="Helical" evidence="1">
    <location>
        <begin position="397"/>
        <end position="417"/>
    </location>
</feature>
<feature type="transmembrane region" description="Helical" evidence="1">
    <location>
        <begin position="320"/>
        <end position="339"/>
    </location>
</feature>
<feature type="transmembrane region" description="Helical" evidence="1">
    <location>
        <begin position="494"/>
        <end position="513"/>
    </location>
</feature>
<protein>
    <submittedName>
        <fullName evidence="2">Uncharacterized protein</fullName>
    </submittedName>
</protein>
<evidence type="ECO:0000313" key="2">
    <source>
        <dbReference type="EMBL" id="KKR82338.1"/>
    </source>
</evidence>
<evidence type="ECO:0000256" key="1">
    <source>
        <dbReference type="SAM" id="Phobius"/>
    </source>
</evidence>
<reference evidence="2 3" key="1">
    <citation type="journal article" date="2015" name="Nature">
        <title>rRNA introns, odd ribosomes, and small enigmatic genomes across a large radiation of phyla.</title>
        <authorList>
            <person name="Brown C.T."/>
            <person name="Hug L.A."/>
            <person name="Thomas B.C."/>
            <person name="Sharon I."/>
            <person name="Castelle C.J."/>
            <person name="Singh A."/>
            <person name="Wilkins M.J."/>
            <person name="Williams K.H."/>
            <person name="Banfield J.F."/>
        </authorList>
    </citation>
    <scope>NUCLEOTIDE SEQUENCE [LARGE SCALE GENOMIC DNA]</scope>
</reference>
<feature type="transmembrane region" description="Helical" evidence="1">
    <location>
        <begin position="437"/>
        <end position="455"/>
    </location>
</feature>
<proteinExistence type="predicted"/>
<accession>A0A0G0TZS2</accession>